<dbReference type="STRING" id="260552.Mag101_11795"/>
<dbReference type="Proteomes" id="UP000188219">
    <property type="component" value="Chromosome"/>
</dbReference>
<evidence type="ECO:0000313" key="1">
    <source>
        <dbReference type="EMBL" id="AQQ68246.1"/>
    </source>
</evidence>
<evidence type="ECO:0000313" key="2">
    <source>
        <dbReference type="Proteomes" id="UP000188219"/>
    </source>
</evidence>
<reference evidence="1" key="1">
    <citation type="submission" date="2017-02" db="EMBL/GenBank/DDBJ databases">
        <title>Genome of Microbulbifer agarilyticus GP101.</title>
        <authorList>
            <person name="Jung J."/>
            <person name="Bae S.S."/>
            <person name="Baek K."/>
        </authorList>
    </citation>
    <scope>NUCLEOTIDE SEQUENCE [LARGE SCALE GENOMIC DNA]</scope>
    <source>
        <strain evidence="1">GP101</strain>
    </source>
</reference>
<sequence>MEVCILNLGRFCRFALVIFLLTQMVACSQEITNEYIYSYDQSCEHELVNLKKTLERAGIYVSYEIVSPKDDVIKGIPWSSIIRIQVGEAYSQDALVGLLNNFQAECGPSRKVRLPANILNADGVNSLVAELKQAASGGPHLVYIENGTPILVSGE</sequence>
<keyword evidence="2" id="KW-1185">Reference proteome</keyword>
<accession>A0A1Q2M6D7</accession>
<protein>
    <submittedName>
        <fullName evidence="1">Uncharacterized protein</fullName>
    </submittedName>
</protein>
<name>A0A1Q2M6D7_9GAMM</name>
<dbReference type="EMBL" id="CP019650">
    <property type="protein sequence ID" value="AQQ68246.1"/>
    <property type="molecule type" value="Genomic_DNA"/>
</dbReference>
<proteinExistence type="predicted"/>
<dbReference type="AlphaFoldDB" id="A0A1Q2M6D7"/>
<gene>
    <name evidence="1" type="ORF">Mag101_11795</name>
</gene>
<dbReference type="KEGG" id="maga:Mag101_11795"/>
<organism evidence="1 2">
    <name type="scientific">Microbulbifer agarilyticus</name>
    <dbReference type="NCBI Taxonomy" id="260552"/>
    <lineage>
        <taxon>Bacteria</taxon>
        <taxon>Pseudomonadati</taxon>
        <taxon>Pseudomonadota</taxon>
        <taxon>Gammaproteobacteria</taxon>
        <taxon>Cellvibrionales</taxon>
        <taxon>Microbulbiferaceae</taxon>
        <taxon>Microbulbifer</taxon>
    </lineage>
</organism>